<reference evidence="2 3" key="1">
    <citation type="journal article" date="2018" name="Front. Microbiol.">
        <title>Description and Comparative Genomics of Macrococcus caseolyticus subsp. hominis subsp. nov., Macrococcus goetzii sp. nov., Macrococcus epidermidis sp. nov., and Macrococcus bohemicus sp. nov., Novel Macrococci From Human Clinical Material With Virulence Potential and Suspected Uptake of Foreign DNA by Natural Transformation.</title>
        <authorList>
            <person name="Maslanova I."/>
            <person name="Wertheimer Z."/>
            <person name="Sedlacek I."/>
            <person name="Svec P."/>
            <person name="Indrakova A."/>
            <person name="Kovarovic V."/>
            <person name="Schumann P."/>
            <person name="Sproer C."/>
            <person name="Kralova S."/>
            <person name="Sedo O."/>
            <person name="Kristofova L."/>
            <person name="Vrbovska V."/>
            <person name="Fuzik T."/>
            <person name="Petras P."/>
            <person name="Zdrahal Z."/>
            <person name="Ruzickova V."/>
            <person name="Doskar J."/>
            <person name="Pantucek R."/>
        </authorList>
    </citation>
    <scope>NUCLEOTIDE SEQUENCE [LARGE SCALE GENOMIC DNA]</scope>
    <source>
        <strain evidence="2 3">CCM 4927</strain>
    </source>
</reference>
<dbReference type="PANTHER" id="PTHR36437">
    <property type="entry name" value="GLYOXALASE/BLEOMYCIN RESISTANCE PROTEIN/DIOXYGENASE"/>
    <property type="match status" value="1"/>
</dbReference>
<evidence type="ECO:0000313" key="3">
    <source>
        <dbReference type="Proteomes" id="UP000229523"/>
    </source>
</evidence>
<dbReference type="AlphaFoldDB" id="A0A364JMH9"/>
<dbReference type="Gene3D" id="3.10.180.10">
    <property type="entry name" value="2,3-Dihydroxybiphenyl 1,2-Dioxygenase, domain 1"/>
    <property type="match status" value="1"/>
</dbReference>
<dbReference type="InterPro" id="IPR029068">
    <property type="entry name" value="Glyas_Bleomycin-R_OHBP_Dase"/>
</dbReference>
<evidence type="ECO:0000313" key="2">
    <source>
        <dbReference type="EMBL" id="RAI82158.1"/>
    </source>
</evidence>
<dbReference type="SUPFAM" id="SSF54593">
    <property type="entry name" value="Glyoxalase/Bleomycin resistance protein/Dihydroxybiphenyl dioxygenase"/>
    <property type="match status" value="1"/>
</dbReference>
<feature type="domain" description="VOC" evidence="1">
    <location>
        <begin position="10"/>
        <end position="131"/>
    </location>
</feature>
<gene>
    <name evidence="2" type="ORF">BFS35_000300</name>
</gene>
<proteinExistence type="predicted"/>
<dbReference type="EMBL" id="MJBI02000001">
    <property type="protein sequence ID" value="RAI82158.1"/>
    <property type="molecule type" value="Genomic_DNA"/>
</dbReference>
<protein>
    <submittedName>
        <fullName evidence="2">VOC family protein</fullName>
    </submittedName>
</protein>
<evidence type="ECO:0000259" key="1">
    <source>
        <dbReference type="PROSITE" id="PS51819"/>
    </source>
</evidence>
<dbReference type="Pfam" id="PF00903">
    <property type="entry name" value="Glyoxalase"/>
    <property type="match status" value="1"/>
</dbReference>
<dbReference type="PANTHER" id="PTHR36437:SF2">
    <property type="entry name" value="GLYOXALASE_BLEOMYCIN RESISTANCE PROTEIN_DIOXYGENASE"/>
    <property type="match status" value="1"/>
</dbReference>
<organism evidence="2 3">
    <name type="scientific">Macrococcoides goetzii</name>
    <dbReference type="NCBI Taxonomy" id="1891097"/>
    <lineage>
        <taxon>Bacteria</taxon>
        <taxon>Bacillati</taxon>
        <taxon>Bacillota</taxon>
        <taxon>Bacilli</taxon>
        <taxon>Bacillales</taxon>
        <taxon>Staphylococcaceae</taxon>
        <taxon>Macrococcoides</taxon>
    </lineage>
</organism>
<dbReference type="Proteomes" id="UP000229523">
    <property type="component" value="Unassembled WGS sequence"/>
</dbReference>
<name>A0A364JMH9_9STAP</name>
<sequence length="132" mass="15273">MDKKGEKQMKLQSVMLYVKDQSQAVKFWTEVMQFEIINESALMEEYKSYEIGATKESETTIVLFDRAFIEKYSPGVTLDPPSLMFEVDDLEALYNRMKSMDVTVGELVEMPTGKVFNFSDFEGNYFAVTQKQ</sequence>
<comment type="caution">
    <text evidence="2">The sequence shown here is derived from an EMBL/GenBank/DDBJ whole genome shotgun (WGS) entry which is preliminary data.</text>
</comment>
<dbReference type="InterPro" id="IPR004360">
    <property type="entry name" value="Glyas_Fos-R_dOase_dom"/>
</dbReference>
<accession>A0A364JMH9</accession>
<dbReference type="PROSITE" id="PS51819">
    <property type="entry name" value="VOC"/>
    <property type="match status" value="1"/>
</dbReference>
<dbReference type="InterPro" id="IPR037523">
    <property type="entry name" value="VOC_core"/>
</dbReference>
<keyword evidence="3" id="KW-1185">Reference proteome</keyword>